<keyword evidence="2" id="KW-1185">Reference proteome</keyword>
<sequence length="30" mass="3628">KWSMPVRNWSLTISQLAIFFEGRLDKYLEV</sequence>
<dbReference type="Proteomes" id="UP000015520">
    <property type="component" value="Unassembled WGS sequence"/>
</dbReference>
<evidence type="ECO:0000313" key="2">
    <source>
        <dbReference type="Proteomes" id="UP000015520"/>
    </source>
</evidence>
<comment type="caution">
    <text evidence="1">The sequence shown here is derived from an EMBL/GenBank/DDBJ whole genome shotgun (WGS) entry which is preliminary data.</text>
</comment>
<accession>T0IZV3</accession>
<dbReference type="EMBL" id="AUPZ01000022">
    <property type="protein sequence ID" value="EQB34330.1"/>
    <property type="molecule type" value="Genomic_DNA"/>
</dbReference>
<name>T0IZV3_9BACT</name>
<gene>
    <name evidence="1" type="ORF">M947_11575</name>
</gene>
<proteinExistence type="predicted"/>
<dbReference type="AlphaFoldDB" id="T0IZV3"/>
<evidence type="ECO:0000313" key="1">
    <source>
        <dbReference type="EMBL" id="EQB34330.1"/>
    </source>
</evidence>
<reference evidence="1 2" key="1">
    <citation type="submission" date="2013-07" db="EMBL/GenBank/DDBJ databases">
        <title>Sulfurimonas hongkongensis AST-10 Genome Sequencing.</title>
        <authorList>
            <person name="Cai L."/>
            <person name="Zhang T."/>
        </authorList>
    </citation>
    <scope>NUCLEOTIDE SEQUENCE [LARGE SCALE GENOMIC DNA]</scope>
    <source>
        <strain evidence="1 2">AST-10</strain>
    </source>
</reference>
<protein>
    <submittedName>
        <fullName evidence="1">Uncharacterized protein</fullName>
    </submittedName>
</protein>
<organism evidence="1 2">
    <name type="scientific">Sulfurimonas hongkongensis</name>
    <dbReference type="NCBI Taxonomy" id="1172190"/>
    <lineage>
        <taxon>Bacteria</taxon>
        <taxon>Pseudomonadati</taxon>
        <taxon>Campylobacterota</taxon>
        <taxon>Epsilonproteobacteria</taxon>
        <taxon>Campylobacterales</taxon>
        <taxon>Sulfurimonadaceae</taxon>
        <taxon>Sulfurimonas</taxon>
    </lineage>
</organism>
<feature type="non-terminal residue" evidence="1">
    <location>
        <position position="1"/>
    </location>
</feature>